<dbReference type="SUPFAM" id="SSF51735">
    <property type="entry name" value="NAD(P)-binding Rossmann-fold domains"/>
    <property type="match status" value="1"/>
</dbReference>
<evidence type="ECO:0000259" key="1">
    <source>
        <dbReference type="Pfam" id="PF03435"/>
    </source>
</evidence>
<dbReference type="Pfam" id="PF03435">
    <property type="entry name" value="Sacchrp_dh_NADP"/>
    <property type="match status" value="1"/>
</dbReference>
<feature type="domain" description="Saccharopine dehydrogenase NADP binding" evidence="1">
    <location>
        <begin position="4"/>
        <end position="116"/>
    </location>
</feature>
<keyword evidence="3" id="KW-1185">Reference proteome</keyword>
<comment type="caution">
    <text evidence="2">The sequence shown here is derived from an EMBL/GenBank/DDBJ whole genome shotgun (WGS) entry which is preliminary data.</text>
</comment>
<dbReference type="RefSeq" id="WP_203893534.1">
    <property type="nucleotide sequence ID" value="NZ_BOOH01000045.1"/>
</dbReference>
<gene>
    <name evidence="2" type="ORF">Plo01_54930</name>
</gene>
<name>A0A8J3RQ08_9ACTN</name>
<reference evidence="2 3" key="1">
    <citation type="submission" date="2021-01" db="EMBL/GenBank/DDBJ databases">
        <title>Whole genome shotgun sequence of Planobispora longispora NBRC 13918.</title>
        <authorList>
            <person name="Komaki H."/>
            <person name="Tamura T."/>
        </authorList>
    </citation>
    <scope>NUCLEOTIDE SEQUENCE [LARGE SCALE GENOMIC DNA]</scope>
    <source>
        <strain evidence="2 3">NBRC 13918</strain>
    </source>
</reference>
<dbReference type="PANTHER" id="PTHR43796:SF2">
    <property type="entry name" value="CARBOXYNORSPERMIDINE SYNTHASE"/>
    <property type="match status" value="1"/>
</dbReference>
<dbReference type="InterPro" id="IPR005097">
    <property type="entry name" value="Sacchrp_dh_NADP-bd"/>
</dbReference>
<evidence type="ECO:0000313" key="3">
    <source>
        <dbReference type="Proteomes" id="UP000616724"/>
    </source>
</evidence>
<dbReference type="EMBL" id="BOOH01000045">
    <property type="protein sequence ID" value="GIH79064.1"/>
    <property type="molecule type" value="Genomic_DNA"/>
</dbReference>
<proteinExistence type="predicted"/>
<dbReference type="InterPro" id="IPR036291">
    <property type="entry name" value="NAD(P)-bd_dom_sf"/>
</dbReference>
<dbReference type="PANTHER" id="PTHR43796">
    <property type="entry name" value="CARBOXYNORSPERMIDINE SYNTHASE"/>
    <property type="match status" value="1"/>
</dbReference>
<organism evidence="2 3">
    <name type="scientific">Planobispora longispora</name>
    <dbReference type="NCBI Taxonomy" id="28887"/>
    <lineage>
        <taxon>Bacteria</taxon>
        <taxon>Bacillati</taxon>
        <taxon>Actinomycetota</taxon>
        <taxon>Actinomycetes</taxon>
        <taxon>Streptosporangiales</taxon>
        <taxon>Streptosporangiaceae</taxon>
        <taxon>Planobispora</taxon>
    </lineage>
</organism>
<dbReference type="Gene3D" id="3.40.50.720">
    <property type="entry name" value="NAD(P)-binding Rossmann-like Domain"/>
    <property type="match status" value="1"/>
</dbReference>
<accession>A0A8J3RQ08</accession>
<sequence length="327" mass="34022">MSTILIIGGYGAVGREAAAALTGRPGMTVIVAGRDPGRARPVPGTTAMRVDASDPAGLDRALEGVDTVLMCVESGNAVVARACLERGIGYVDVSASRHVLAEIQELDGLAVERGATAALSVGLVPGVTNLLARICAERSPARDLRIGALLGSGEHHGPAAIAWTLDGLGRLDGSWTMRFPAPYGDRTVHRFPFSDQYTLPGTLGTASASTGLCLGSRLTTSLIAAARRPPVAGLLCRPEVRALLIRALGKIHLGGDGFAVTVQAGTVRAAFSGRLQSRATGRTAALLIRRLPALPAGVRHIEQLVDPVAFLTELAAEGFDLHLDRER</sequence>
<dbReference type="AlphaFoldDB" id="A0A8J3RQ08"/>
<dbReference type="Proteomes" id="UP000616724">
    <property type="component" value="Unassembled WGS sequence"/>
</dbReference>
<evidence type="ECO:0000313" key="2">
    <source>
        <dbReference type="EMBL" id="GIH79064.1"/>
    </source>
</evidence>
<protein>
    <recommendedName>
        <fullName evidence="1">Saccharopine dehydrogenase NADP binding domain-containing protein</fullName>
    </recommendedName>
</protein>